<keyword evidence="2" id="KW-1185">Reference proteome</keyword>
<evidence type="ECO:0000313" key="2">
    <source>
        <dbReference type="Proteomes" id="UP000593890"/>
    </source>
</evidence>
<reference evidence="2" key="1">
    <citation type="submission" date="2020-07" db="EMBL/GenBank/DDBJ databases">
        <title>Complete genome sequencing of Clostridia bacterium strain 12CBH8.</title>
        <authorList>
            <person name="Sakamoto M."/>
            <person name="Murakami T."/>
            <person name="Mori H."/>
        </authorList>
    </citation>
    <scope>NUCLEOTIDE SEQUENCE [LARGE SCALE GENOMIC DNA]</scope>
    <source>
        <strain evidence="2">12CBH8</strain>
    </source>
</reference>
<proteinExistence type="predicted"/>
<protein>
    <recommendedName>
        <fullName evidence="3">DUF1273 domain-containing protein</fullName>
    </recommendedName>
</protein>
<organism evidence="1 2">
    <name type="scientific">Solibaculum mannosilyticum</name>
    <dbReference type="NCBI Taxonomy" id="2780922"/>
    <lineage>
        <taxon>Bacteria</taxon>
        <taxon>Bacillati</taxon>
        <taxon>Bacillota</taxon>
        <taxon>Clostridia</taxon>
        <taxon>Eubacteriales</taxon>
        <taxon>Oscillospiraceae</taxon>
        <taxon>Solibaculum</taxon>
    </lineage>
</organism>
<dbReference type="RefSeq" id="WP_099322696.1">
    <property type="nucleotide sequence ID" value="NZ_AP023321.1"/>
</dbReference>
<accession>A0A7I8D9H9</accession>
<dbReference type="Pfam" id="PF06908">
    <property type="entry name" value="YpsA"/>
    <property type="match status" value="1"/>
</dbReference>
<gene>
    <name evidence="1" type="ORF">C12CBH8_19130</name>
</gene>
<evidence type="ECO:0000313" key="1">
    <source>
        <dbReference type="EMBL" id="BCI61274.1"/>
    </source>
</evidence>
<dbReference type="SUPFAM" id="SSF102405">
    <property type="entry name" value="MCP/YpsA-like"/>
    <property type="match status" value="1"/>
</dbReference>
<dbReference type="AlphaFoldDB" id="A0A7I8D9H9"/>
<sequence>MIQYTCCFSGHRSIEEIHLKSLKDNLQNEIISLIQQKMQYFICGGALGFDTLAAQTVIALKKLYSHIHLTLMLPCRDQDKYWKKCDQQVYQAILDQADKIRYISEYYYRGCMHKRNKLLVDSSCYCVCYLTKEKGGTAFTVNYARKKGLNIINLADRLT</sequence>
<name>A0A7I8D9H9_9FIRM</name>
<dbReference type="InterPro" id="IPR010697">
    <property type="entry name" value="YspA"/>
</dbReference>
<dbReference type="PANTHER" id="PTHR38440">
    <property type="entry name" value="UPF0398 PROTEIN YPSA"/>
    <property type="match status" value="1"/>
</dbReference>
<dbReference type="Proteomes" id="UP000593890">
    <property type="component" value="Chromosome"/>
</dbReference>
<dbReference type="EMBL" id="AP023321">
    <property type="protein sequence ID" value="BCI61274.1"/>
    <property type="molecule type" value="Genomic_DNA"/>
</dbReference>
<dbReference type="Gene3D" id="3.40.50.450">
    <property type="match status" value="1"/>
</dbReference>
<dbReference type="KEGG" id="sman:C12CBH8_19130"/>
<dbReference type="PANTHER" id="PTHR38440:SF1">
    <property type="entry name" value="UPF0398 PROTEIN SPR0331"/>
    <property type="match status" value="1"/>
</dbReference>
<evidence type="ECO:0008006" key="3">
    <source>
        <dbReference type="Google" id="ProtNLM"/>
    </source>
</evidence>